<feature type="compositionally biased region" description="Low complexity" evidence="4">
    <location>
        <begin position="119"/>
        <end position="172"/>
    </location>
</feature>
<organism evidence="5">
    <name type="scientific">Tetraselmis sp. GSL018</name>
    <dbReference type="NCBI Taxonomy" id="582737"/>
    <lineage>
        <taxon>Eukaryota</taxon>
        <taxon>Viridiplantae</taxon>
        <taxon>Chlorophyta</taxon>
        <taxon>core chlorophytes</taxon>
        <taxon>Chlorodendrophyceae</taxon>
        <taxon>Chlorodendrales</taxon>
        <taxon>Chlorodendraceae</taxon>
        <taxon>Tetraselmis</taxon>
    </lineage>
</organism>
<dbReference type="PRINTS" id="PR00320">
    <property type="entry name" value="GPROTEINBRPT"/>
</dbReference>
<keyword evidence="2" id="KW-0677">Repeat</keyword>
<reference evidence="5" key="1">
    <citation type="submission" date="2014-05" db="EMBL/GenBank/DDBJ databases">
        <title>The transcriptome of the halophilic microalga Tetraselmis sp. GSL018 isolated from the Great Salt Lake, Utah.</title>
        <authorList>
            <person name="Jinkerson R.E."/>
            <person name="D'Adamo S."/>
            <person name="Posewitz M.C."/>
        </authorList>
    </citation>
    <scope>NUCLEOTIDE SEQUENCE</scope>
    <source>
        <strain evidence="5">GSL018</strain>
    </source>
</reference>
<evidence type="ECO:0000256" key="4">
    <source>
        <dbReference type="SAM" id="MobiDB-lite"/>
    </source>
</evidence>
<dbReference type="PANTHER" id="PTHR19920:SF0">
    <property type="entry name" value="CYTOSOLIC IRON-SULFUR PROTEIN ASSEMBLY PROTEIN CIAO1-RELATED"/>
    <property type="match status" value="1"/>
</dbReference>
<dbReference type="InterPro" id="IPR001680">
    <property type="entry name" value="WD40_rpt"/>
</dbReference>
<evidence type="ECO:0000256" key="2">
    <source>
        <dbReference type="ARBA" id="ARBA00022737"/>
    </source>
</evidence>
<keyword evidence="1 3" id="KW-0853">WD repeat</keyword>
<feature type="region of interest" description="Disordered" evidence="4">
    <location>
        <begin position="88"/>
        <end position="172"/>
    </location>
</feature>
<accession>A0A061SGP0</accession>
<dbReference type="GO" id="GO:0097361">
    <property type="term" value="C:cytosolic [4Fe-4S] assembly targeting complex"/>
    <property type="evidence" value="ECO:0007669"/>
    <property type="project" value="TreeGrafter"/>
</dbReference>
<dbReference type="Pfam" id="PF00400">
    <property type="entry name" value="WD40"/>
    <property type="match status" value="3"/>
</dbReference>
<dbReference type="InterPro" id="IPR015943">
    <property type="entry name" value="WD40/YVTN_repeat-like_dom_sf"/>
</dbReference>
<dbReference type="EMBL" id="GBEZ01003062">
    <property type="protein sequence ID" value="JAC82050.1"/>
    <property type="molecule type" value="Transcribed_RNA"/>
</dbReference>
<sequence>MVAILEGHENEVKSTAWSPSGTLLATCSRDKSVWIWEALEGKNEFECVDVKQKHTQDVKHVRWHPTWDVPLLVSCSYDNTIMLWTDDGDDDDWNGGAPRRSAGSRAGTAPPSGRPPSSPKGSTWRRAATTARSRFGHAAGPPAAGSPTGRTRARSRASTAAPSTRATATGAGDNSIRVFERDTEASGDDLGAKRCSFRQAAYREMAHSLDVNSVRWHPEIPGLLASAGDDGLVKLWQVEGGDSHL</sequence>
<dbReference type="AlphaFoldDB" id="A0A061SGP0"/>
<dbReference type="GO" id="GO:0016226">
    <property type="term" value="P:iron-sulfur cluster assembly"/>
    <property type="evidence" value="ECO:0007669"/>
    <property type="project" value="TreeGrafter"/>
</dbReference>
<evidence type="ECO:0000256" key="1">
    <source>
        <dbReference type="ARBA" id="ARBA00022574"/>
    </source>
</evidence>
<feature type="repeat" description="WD" evidence="3">
    <location>
        <begin position="51"/>
        <end position="84"/>
    </location>
</feature>
<name>A0A061SGP0_9CHLO</name>
<protein>
    <submittedName>
        <fullName evidence="5">Putative cytosolic iron-sulfur protein assembly</fullName>
    </submittedName>
</protein>
<proteinExistence type="predicted"/>
<dbReference type="PROSITE" id="PS50294">
    <property type="entry name" value="WD_REPEATS_REGION"/>
    <property type="match status" value="2"/>
</dbReference>
<evidence type="ECO:0000313" key="5">
    <source>
        <dbReference type="EMBL" id="JAC82050.1"/>
    </source>
</evidence>
<dbReference type="Gene3D" id="2.130.10.10">
    <property type="entry name" value="YVTN repeat-like/Quinoprotein amine dehydrogenase"/>
    <property type="match status" value="2"/>
</dbReference>
<dbReference type="SMART" id="SM00320">
    <property type="entry name" value="WD40"/>
    <property type="match status" value="3"/>
</dbReference>
<evidence type="ECO:0000256" key="3">
    <source>
        <dbReference type="PROSITE-ProRule" id="PRU00221"/>
    </source>
</evidence>
<feature type="repeat" description="WD" evidence="3">
    <location>
        <begin position="204"/>
        <end position="245"/>
    </location>
</feature>
<feature type="repeat" description="WD" evidence="3">
    <location>
        <begin position="5"/>
        <end position="46"/>
    </location>
</feature>
<dbReference type="InterPro" id="IPR036322">
    <property type="entry name" value="WD40_repeat_dom_sf"/>
</dbReference>
<dbReference type="InterPro" id="IPR020472">
    <property type="entry name" value="WD40_PAC1"/>
</dbReference>
<dbReference type="PROSITE" id="PS50082">
    <property type="entry name" value="WD_REPEATS_2"/>
    <property type="match status" value="3"/>
</dbReference>
<dbReference type="SUPFAM" id="SSF50978">
    <property type="entry name" value="WD40 repeat-like"/>
    <property type="match status" value="1"/>
</dbReference>
<dbReference type="PANTHER" id="PTHR19920">
    <property type="entry name" value="WD40 PROTEIN CIAO1"/>
    <property type="match status" value="1"/>
</dbReference>
<gene>
    <name evidence="5" type="ORF">TSPGSL018_6565</name>
</gene>